<protein>
    <recommendedName>
        <fullName evidence="2">mannosyl-glycoprotein endo-beta-N-acetylglucosaminidase</fullName>
        <ecNumber evidence="2">3.2.1.96</ecNumber>
    </recommendedName>
</protein>
<gene>
    <name evidence="8" type="ORF">V0R55_04040</name>
</gene>
<organism evidence="8 9">
    <name type="scientific">Pseudomonas soli</name>
    <dbReference type="NCBI Taxonomy" id="1306993"/>
    <lineage>
        <taxon>Bacteria</taxon>
        <taxon>Pseudomonadati</taxon>
        <taxon>Pseudomonadota</taxon>
        <taxon>Gammaproteobacteria</taxon>
        <taxon>Pseudomonadales</taxon>
        <taxon>Pseudomonadaceae</taxon>
        <taxon>Pseudomonas</taxon>
    </lineage>
</organism>
<evidence type="ECO:0000313" key="9">
    <source>
        <dbReference type="Proteomes" id="UP001329505"/>
    </source>
</evidence>
<feature type="domain" description="Endo-beta-N-acetylglucosaminidase EndoS/F2-like TIM-barrel" evidence="7">
    <location>
        <begin position="11"/>
        <end position="232"/>
    </location>
</feature>
<comment type="caution">
    <text evidence="8">The sequence shown here is derived from an EMBL/GenBank/DDBJ whole genome shotgun (WGS) entry which is preliminary data.</text>
</comment>
<evidence type="ECO:0000256" key="5">
    <source>
        <dbReference type="ARBA" id="ARBA00023295"/>
    </source>
</evidence>
<dbReference type="InterPro" id="IPR057016">
    <property type="entry name" value="EndoS_F2-like_TIM-barrel"/>
</dbReference>
<dbReference type="Gene3D" id="3.20.20.80">
    <property type="entry name" value="Glycosidases"/>
    <property type="match status" value="1"/>
</dbReference>
<evidence type="ECO:0000259" key="7">
    <source>
        <dbReference type="Pfam" id="PF23916"/>
    </source>
</evidence>
<dbReference type="InterPro" id="IPR017853">
    <property type="entry name" value="GH"/>
</dbReference>
<dbReference type="Pfam" id="PF23916">
    <property type="entry name" value="TIM-barrel_EndoS"/>
    <property type="match status" value="1"/>
</dbReference>
<evidence type="ECO:0000313" key="8">
    <source>
        <dbReference type="EMBL" id="MEE1879320.1"/>
    </source>
</evidence>
<evidence type="ECO:0000256" key="1">
    <source>
        <dbReference type="ARBA" id="ARBA00009336"/>
    </source>
</evidence>
<sequence>MSDRQDIMGCYFRSWRDIATGDPDNKVSMRDLPAEVDIAFVFPDGNEPPRYWEALHSQIIPALHARKTKIVRTIAIDELIKPGASANDIFTRFFTSTPGLDGLDIDIEHTLNEAQRKQAEAVSRELRTLLGQERLFVFDTTENGDVALIRALAPQLNYILFQAYGQTPARVQGHYDRMFKDFLPPSRFMVGFSFYEERGTRWGDVRDPLESSTAHAYAAWTPTQGPKAGIFSYAVDRDGVKEGDDTLQPTNFAWTKHLKAAMAPRRRRAWQTVLRNWLARVLRIAPSR</sequence>
<dbReference type="EC" id="3.2.1.96" evidence="2"/>
<dbReference type="Proteomes" id="UP001329505">
    <property type="component" value="Unassembled WGS sequence"/>
</dbReference>
<evidence type="ECO:0000256" key="6">
    <source>
        <dbReference type="ARBA" id="ARBA00034414"/>
    </source>
</evidence>
<accession>A0ABU7GJU1</accession>
<reference evidence="8 9" key="1">
    <citation type="submission" date="2024-01" db="EMBL/GenBank/DDBJ databases">
        <title>Unpublished Manusciprt.</title>
        <authorList>
            <person name="Duman M."/>
            <person name="Valdes E.G."/>
            <person name="Ajmi N."/>
            <person name="Altun S."/>
            <person name="Saticioglu I.B."/>
        </authorList>
    </citation>
    <scope>NUCLEOTIDE SEQUENCE [LARGE SCALE GENOMIC DNA]</scope>
    <source>
        <strain evidence="8 9">139P</strain>
    </source>
</reference>
<evidence type="ECO:0000256" key="3">
    <source>
        <dbReference type="ARBA" id="ARBA00022729"/>
    </source>
</evidence>
<keyword evidence="3" id="KW-0732">Signal</keyword>
<dbReference type="PROSITE" id="PS01095">
    <property type="entry name" value="GH18_1"/>
    <property type="match status" value="1"/>
</dbReference>
<comment type="similarity">
    <text evidence="1">Belongs to the glycosyl hydrolase 18 family.</text>
</comment>
<evidence type="ECO:0000256" key="4">
    <source>
        <dbReference type="ARBA" id="ARBA00022801"/>
    </source>
</evidence>
<name>A0ABU7GJU1_9PSED</name>
<dbReference type="InterPro" id="IPR001579">
    <property type="entry name" value="Glyco_hydro_18_chit_AS"/>
</dbReference>
<comment type="catalytic activity">
    <reaction evidence="6">
        <text>an N(4)-(oligosaccharide-(1-&gt;3)-[oligosaccharide-(1-&gt;6)]-beta-D-Man-(1-&gt;4)-beta-D-GlcNAc-(1-&gt;4)-alpha-D-GlcNAc)-L-asparaginyl-[protein] + H2O = an oligosaccharide-(1-&gt;3)-[oligosaccharide-(1-&gt;6)]-beta-D-Man-(1-&gt;4)-D-GlcNAc + N(4)-(N-acetyl-beta-D-glucosaminyl)-L-asparaginyl-[protein]</text>
        <dbReference type="Rhea" id="RHEA:73067"/>
        <dbReference type="Rhea" id="RHEA-COMP:12603"/>
        <dbReference type="Rhea" id="RHEA-COMP:18176"/>
        <dbReference type="ChEBI" id="CHEBI:15377"/>
        <dbReference type="ChEBI" id="CHEBI:132248"/>
        <dbReference type="ChEBI" id="CHEBI:192714"/>
        <dbReference type="ChEBI" id="CHEBI:192715"/>
        <dbReference type="EC" id="3.2.1.96"/>
    </reaction>
</comment>
<keyword evidence="4" id="KW-0378">Hydrolase</keyword>
<proteinExistence type="inferred from homology"/>
<evidence type="ECO:0000256" key="2">
    <source>
        <dbReference type="ARBA" id="ARBA00012566"/>
    </source>
</evidence>
<keyword evidence="5" id="KW-0326">Glycosidase</keyword>
<dbReference type="SUPFAM" id="SSF51445">
    <property type="entry name" value="(Trans)glycosidases"/>
    <property type="match status" value="1"/>
</dbReference>
<dbReference type="EMBL" id="JAZDQQ010000003">
    <property type="protein sequence ID" value="MEE1879320.1"/>
    <property type="molecule type" value="Genomic_DNA"/>
</dbReference>
<dbReference type="GeneID" id="93676846"/>
<keyword evidence="9" id="KW-1185">Reference proteome</keyword>
<dbReference type="RefSeq" id="WP_160291068.1">
    <property type="nucleotide sequence ID" value="NZ_CP128543.1"/>
</dbReference>